<dbReference type="Proteomes" id="UP000383932">
    <property type="component" value="Unassembled WGS sequence"/>
</dbReference>
<accession>A0A5N5QGF1</accession>
<dbReference type="InterPro" id="IPR027267">
    <property type="entry name" value="AH/BAR_dom_sf"/>
</dbReference>
<evidence type="ECO:0000313" key="2">
    <source>
        <dbReference type="EMBL" id="KAB5590810.1"/>
    </source>
</evidence>
<dbReference type="GO" id="GO:0006897">
    <property type="term" value="P:endocytosis"/>
    <property type="evidence" value="ECO:0007669"/>
    <property type="project" value="TreeGrafter"/>
</dbReference>
<dbReference type="GO" id="GO:0036286">
    <property type="term" value="C:eisosome filament"/>
    <property type="evidence" value="ECO:0007669"/>
    <property type="project" value="TreeGrafter"/>
</dbReference>
<comment type="caution">
    <text evidence="2">The sequence shown here is derived from an EMBL/GenBank/DDBJ whole genome shotgun (WGS) entry which is preliminary data.</text>
</comment>
<evidence type="ECO:0000256" key="1">
    <source>
        <dbReference type="SAM" id="MobiDB-lite"/>
    </source>
</evidence>
<evidence type="ECO:0000313" key="3">
    <source>
        <dbReference type="Proteomes" id="UP000383932"/>
    </source>
</evidence>
<proteinExistence type="predicted"/>
<feature type="region of interest" description="Disordered" evidence="1">
    <location>
        <begin position="201"/>
        <end position="241"/>
    </location>
</feature>
<dbReference type="PANTHER" id="PTHR31962">
    <property type="entry name" value="SPHINGOLIPID LONG CHAIN BASE-RESPONSIVE PROTEIN PIL1"/>
    <property type="match status" value="1"/>
</dbReference>
<dbReference type="GO" id="GO:0005886">
    <property type="term" value="C:plasma membrane"/>
    <property type="evidence" value="ECO:0007669"/>
    <property type="project" value="TreeGrafter"/>
</dbReference>
<dbReference type="EMBL" id="SSOP01000143">
    <property type="protein sequence ID" value="KAB5590810.1"/>
    <property type="molecule type" value="Genomic_DNA"/>
</dbReference>
<organism evidence="2 3">
    <name type="scientific">Ceratobasidium theobromae</name>
    <dbReference type="NCBI Taxonomy" id="1582974"/>
    <lineage>
        <taxon>Eukaryota</taxon>
        <taxon>Fungi</taxon>
        <taxon>Dikarya</taxon>
        <taxon>Basidiomycota</taxon>
        <taxon>Agaricomycotina</taxon>
        <taxon>Agaricomycetes</taxon>
        <taxon>Cantharellales</taxon>
        <taxon>Ceratobasidiaceae</taxon>
        <taxon>Ceratobasidium</taxon>
    </lineage>
</organism>
<dbReference type="GO" id="GO:0008289">
    <property type="term" value="F:lipid binding"/>
    <property type="evidence" value="ECO:0007669"/>
    <property type="project" value="TreeGrafter"/>
</dbReference>
<name>A0A5N5QGF1_9AGAM</name>
<keyword evidence="3" id="KW-1185">Reference proteome</keyword>
<dbReference type="Pfam" id="PF13805">
    <property type="entry name" value="Pil1"/>
    <property type="match status" value="1"/>
</dbReference>
<protein>
    <submittedName>
        <fullName evidence="2">Sphingolipid long chain base-responsive protein LSP1</fullName>
    </submittedName>
</protein>
<dbReference type="AlphaFoldDB" id="A0A5N5QGF1"/>
<dbReference type="OrthoDB" id="5599269at2759"/>
<sequence length="373" mass="40700">MHMCARSKNSAGSRSSVRKLSHELNGCVKALKSWAQVQNEDLEDVLSHSASLVAQISAVLVRFVSEGRTCVGGKVDATQKRVDILKTKLKPEHHVYTACNDRLENLKKQAEQMGVDIQTEMAVLEDYKRQATRECMDREFAEVVELSNKMRVIGEAGRRIVQEIPLGATPPGSPRAPYTGRERTVALYSQAIIDIHRIQIPNDAHSGPYQSQPNDYDSRSSSDESTPPVRMFTRPSMPEGSLLSAGRQMGEMYPSVISRSAHAPDTASTSGLSSQFRNTGQITSSASSSALTIASIASPNSILSTTNGNIRSRPTVLPQRLHHSISTFKCLSQPFGLPQLSRLTSAHGFLYPLLEEMMTPTIGSATTITSACE</sequence>
<dbReference type="InterPro" id="IPR028245">
    <property type="entry name" value="PIL1/LSP1"/>
</dbReference>
<dbReference type="GO" id="GO:0070941">
    <property type="term" value="P:eisosome assembly"/>
    <property type="evidence" value="ECO:0007669"/>
    <property type="project" value="TreeGrafter"/>
</dbReference>
<dbReference type="Gene3D" id="1.20.1270.60">
    <property type="entry name" value="Arfaptin homology (AH) domain/BAR domain"/>
    <property type="match status" value="1"/>
</dbReference>
<gene>
    <name evidence="2" type="ORF">CTheo_5742</name>
</gene>
<reference evidence="2 3" key="1">
    <citation type="journal article" date="2019" name="Fungal Biol. Biotechnol.">
        <title>Draft genome sequence of fastidious pathogen Ceratobasidium theobromae, which causes vascular-streak dieback in Theobroma cacao.</title>
        <authorList>
            <person name="Ali S.S."/>
            <person name="Asman A."/>
            <person name="Shao J."/>
            <person name="Firmansyah A.P."/>
            <person name="Susilo A.W."/>
            <person name="Rosmana A."/>
            <person name="McMahon P."/>
            <person name="Junaid M."/>
            <person name="Guest D."/>
            <person name="Kheng T.Y."/>
            <person name="Meinhardt L.W."/>
            <person name="Bailey B.A."/>
        </authorList>
    </citation>
    <scope>NUCLEOTIDE SEQUENCE [LARGE SCALE GENOMIC DNA]</scope>
    <source>
        <strain evidence="2 3">CT2</strain>
    </source>
</reference>
<dbReference type="PANTHER" id="PTHR31962:SF6">
    <property type="entry name" value="EISOSOME COMPONENT PIL1-DOMAIN-CONTAINING PROTEIN"/>
    <property type="match status" value="1"/>
</dbReference>